<dbReference type="SUPFAM" id="SSF52540">
    <property type="entry name" value="P-loop containing nucleoside triphosphate hydrolases"/>
    <property type="match status" value="1"/>
</dbReference>
<comment type="similarity">
    <text evidence="3">Belongs to the uridine kinase family.</text>
</comment>
<evidence type="ECO:0000256" key="9">
    <source>
        <dbReference type="ARBA" id="ARBA00047436"/>
    </source>
</evidence>
<comment type="catalytic activity">
    <reaction evidence="10">
        <text>uridine + ATP = UMP + ADP + H(+)</text>
        <dbReference type="Rhea" id="RHEA:16825"/>
        <dbReference type="ChEBI" id="CHEBI:15378"/>
        <dbReference type="ChEBI" id="CHEBI:16704"/>
        <dbReference type="ChEBI" id="CHEBI:30616"/>
        <dbReference type="ChEBI" id="CHEBI:57865"/>
        <dbReference type="ChEBI" id="CHEBI:456216"/>
        <dbReference type="EC" id="2.7.1.48"/>
    </reaction>
</comment>
<gene>
    <name evidence="13" type="primary">UCK2</name>
</gene>
<evidence type="ECO:0000313" key="13">
    <source>
        <dbReference type="Ensembl" id="ENSEASP00005014985.1"/>
    </source>
</evidence>
<keyword evidence="7" id="KW-0418">Kinase</keyword>
<dbReference type="InterPro" id="IPR027417">
    <property type="entry name" value="P-loop_NTPase"/>
</dbReference>
<dbReference type="GO" id="GO:0044206">
    <property type="term" value="P:UMP salvage"/>
    <property type="evidence" value="ECO:0007669"/>
    <property type="project" value="UniProtKB-UniPathway"/>
</dbReference>
<evidence type="ECO:0000256" key="4">
    <source>
        <dbReference type="ARBA" id="ARBA00012137"/>
    </source>
</evidence>
<evidence type="ECO:0000256" key="11">
    <source>
        <dbReference type="SAM" id="MobiDB-lite"/>
    </source>
</evidence>
<comment type="pathway">
    <text evidence="1">Pyrimidine metabolism; UMP biosynthesis via salvage pathway; UMP from uridine: step 1/1.</text>
</comment>
<keyword evidence="8" id="KW-0067">ATP-binding</keyword>
<dbReference type="CDD" id="cd02023">
    <property type="entry name" value="UMPK"/>
    <property type="match status" value="1"/>
</dbReference>
<evidence type="ECO:0000259" key="12">
    <source>
        <dbReference type="Pfam" id="PF00485"/>
    </source>
</evidence>
<dbReference type="PRINTS" id="PR00988">
    <property type="entry name" value="URIDINKINASE"/>
</dbReference>
<comment type="catalytic activity">
    <reaction evidence="9">
        <text>cytidine + ATP = CMP + ADP + H(+)</text>
        <dbReference type="Rhea" id="RHEA:24674"/>
        <dbReference type="ChEBI" id="CHEBI:15378"/>
        <dbReference type="ChEBI" id="CHEBI:17562"/>
        <dbReference type="ChEBI" id="CHEBI:30616"/>
        <dbReference type="ChEBI" id="CHEBI:60377"/>
        <dbReference type="ChEBI" id="CHEBI:456216"/>
        <dbReference type="EC" id="2.7.1.48"/>
    </reaction>
</comment>
<feature type="region of interest" description="Disordered" evidence="11">
    <location>
        <begin position="1"/>
        <end position="24"/>
    </location>
</feature>
<protein>
    <recommendedName>
        <fullName evidence="4">uridine/cytidine kinase</fullName>
        <ecNumber evidence="4">2.7.1.48</ecNumber>
    </recommendedName>
</protein>
<evidence type="ECO:0000256" key="5">
    <source>
        <dbReference type="ARBA" id="ARBA00022679"/>
    </source>
</evidence>
<dbReference type="Gene3D" id="3.40.50.300">
    <property type="entry name" value="P-loop containing nucleotide triphosphate hydrolases"/>
    <property type="match status" value="1"/>
</dbReference>
<dbReference type="UniPathway" id="UPA00579">
    <property type="reaction ID" value="UER00640"/>
</dbReference>
<evidence type="ECO:0000256" key="3">
    <source>
        <dbReference type="ARBA" id="ARBA00005408"/>
    </source>
</evidence>
<evidence type="ECO:0000256" key="6">
    <source>
        <dbReference type="ARBA" id="ARBA00022741"/>
    </source>
</evidence>
<dbReference type="NCBIfam" id="NF004018">
    <property type="entry name" value="PRK05480.1"/>
    <property type="match status" value="1"/>
</dbReference>
<feature type="compositionally biased region" description="Polar residues" evidence="11">
    <location>
        <begin position="1"/>
        <end position="16"/>
    </location>
</feature>
<dbReference type="PANTHER" id="PTHR10285">
    <property type="entry name" value="URIDINE KINASE"/>
    <property type="match status" value="1"/>
</dbReference>
<proteinExistence type="inferred from homology"/>
<keyword evidence="6" id="KW-0547">Nucleotide-binding</keyword>
<keyword evidence="5" id="KW-0808">Transferase</keyword>
<dbReference type="FunFam" id="3.40.50.300:FF:000297">
    <property type="entry name" value="Uridine-cytidine kinase 2"/>
    <property type="match status" value="1"/>
</dbReference>
<name>A0A8C4LQH9_EQUAS</name>
<dbReference type="UniPathway" id="UPA00574">
    <property type="reaction ID" value="UER00637"/>
</dbReference>
<evidence type="ECO:0000256" key="2">
    <source>
        <dbReference type="ARBA" id="ARBA00004784"/>
    </source>
</evidence>
<comment type="pathway">
    <text evidence="2">Pyrimidine metabolism; CTP biosynthesis via salvage pathway; CTP from cytidine: step 1/3.</text>
</comment>
<dbReference type="GO" id="GO:0005524">
    <property type="term" value="F:ATP binding"/>
    <property type="evidence" value="ECO:0007669"/>
    <property type="project" value="UniProtKB-KW"/>
</dbReference>
<dbReference type="InterPro" id="IPR000764">
    <property type="entry name" value="Uridine_kinase-like"/>
</dbReference>
<organism evidence="13">
    <name type="scientific">Equus asinus asinus</name>
    <dbReference type="NCBI Taxonomy" id="83772"/>
    <lineage>
        <taxon>Eukaryota</taxon>
        <taxon>Metazoa</taxon>
        <taxon>Chordata</taxon>
        <taxon>Craniata</taxon>
        <taxon>Vertebrata</taxon>
        <taxon>Euteleostomi</taxon>
        <taxon>Mammalia</taxon>
        <taxon>Eutheria</taxon>
        <taxon>Laurasiatheria</taxon>
        <taxon>Perissodactyla</taxon>
        <taxon>Equidae</taxon>
        <taxon>Equus</taxon>
    </lineage>
</organism>
<feature type="domain" description="Phosphoribulokinase/uridine kinase" evidence="12">
    <location>
        <begin position="22"/>
        <end position="199"/>
    </location>
</feature>
<dbReference type="GO" id="GO:0044211">
    <property type="term" value="P:CTP salvage"/>
    <property type="evidence" value="ECO:0007669"/>
    <property type="project" value="UniProtKB-UniPathway"/>
</dbReference>
<accession>A0A8C4LQH9</accession>
<evidence type="ECO:0000256" key="10">
    <source>
        <dbReference type="ARBA" id="ARBA00048909"/>
    </source>
</evidence>
<dbReference type="AlphaFoldDB" id="A0A8C4LQH9"/>
<evidence type="ECO:0000256" key="7">
    <source>
        <dbReference type="ARBA" id="ARBA00022777"/>
    </source>
</evidence>
<dbReference type="Ensembl" id="ENSEAST00005016304.1">
    <property type="protein sequence ID" value="ENSEASP00005014985.1"/>
    <property type="gene ID" value="ENSEASG00005010482.1"/>
</dbReference>
<dbReference type="GO" id="GO:0004849">
    <property type="term" value="F:uridine kinase activity"/>
    <property type="evidence" value="ECO:0007669"/>
    <property type="project" value="UniProtKB-EC"/>
</dbReference>
<reference evidence="13" key="1">
    <citation type="submission" date="2023-03" db="UniProtKB">
        <authorList>
            <consortium name="Ensembl"/>
        </authorList>
    </citation>
    <scope>IDENTIFICATION</scope>
</reference>
<evidence type="ECO:0000256" key="8">
    <source>
        <dbReference type="ARBA" id="ARBA00022840"/>
    </source>
</evidence>
<evidence type="ECO:0000256" key="1">
    <source>
        <dbReference type="ARBA" id="ARBA00004690"/>
    </source>
</evidence>
<dbReference type="Pfam" id="PF00485">
    <property type="entry name" value="PRK"/>
    <property type="match status" value="1"/>
</dbReference>
<dbReference type="InterPro" id="IPR006083">
    <property type="entry name" value="PRK/URK"/>
</dbReference>
<sequence>MAGDSEQTLQNHQQPNGGEPFLIGVSGGTASGKSSVCAKIVQLLGQNEVDYRQKQVVILSQDSFYRVLTSEQKAKALKGQFNFDHPDAFDNELIFKTLKEITEGKTVQIPVYDFVSHSRKEETVTVYPADVVLFEGILAFYSQEVRDLFQMKLFVDTDADTRLSRRVLRDISERGRDLEQILSQYITFVKPAFEEFCLPVSCVLCLFFVEFRISNLIIQVKVCKVLPSLNLFPLSEGPSILKSQERIACGALGPTIVFCRSSVLPLFFGLAL</sequence>
<dbReference type="EC" id="2.7.1.48" evidence="4"/>